<protein>
    <submittedName>
        <fullName evidence="2">Uncharacterized protein</fullName>
    </submittedName>
</protein>
<name>A0A9P8IBK1_9PEZI</name>
<gene>
    <name evidence="2" type="ORF">FGG08_001229</name>
</gene>
<evidence type="ECO:0000256" key="1">
    <source>
        <dbReference type="SAM" id="MobiDB-lite"/>
    </source>
</evidence>
<dbReference type="OrthoDB" id="3515338at2759"/>
<sequence>MPPKTPERAYGNLAEGIAILITSDDDVQFVSQTAHGRPRKRRRKAPAMPDQTPETPAKKTQTASSPNTSISNSSPRINRAIVTSTDRRYGSELVTKPTPAILVTRSPSPQPPVDAHPAVAPTPHPPRPPPLYSIPAYVPPSPQSLQRKGRQPWNSKLFASLAQTLQNAMPFEEFAAKHGRPVGEVLDVFSACVQLPLLKKSAEGLARAREAREAVKNFQDMRKDVKGILQRGQDDGTRSAGGEGEVVIVETQLKK</sequence>
<accession>A0A9P8IBK1</accession>
<organism evidence="2 3">
    <name type="scientific">Glutinoglossum americanum</name>
    <dbReference type="NCBI Taxonomy" id="1670608"/>
    <lineage>
        <taxon>Eukaryota</taxon>
        <taxon>Fungi</taxon>
        <taxon>Dikarya</taxon>
        <taxon>Ascomycota</taxon>
        <taxon>Pezizomycotina</taxon>
        <taxon>Geoglossomycetes</taxon>
        <taxon>Geoglossales</taxon>
        <taxon>Geoglossaceae</taxon>
        <taxon>Glutinoglossum</taxon>
    </lineage>
</organism>
<evidence type="ECO:0000313" key="3">
    <source>
        <dbReference type="Proteomes" id="UP000698800"/>
    </source>
</evidence>
<reference evidence="2" key="1">
    <citation type="submission" date="2021-03" db="EMBL/GenBank/DDBJ databases">
        <title>Comparative genomics and phylogenomic investigation of the class Geoglossomycetes provide insights into ecological specialization and systematics.</title>
        <authorList>
            <person name="Melie T."/>
            <person name="Pirro S."/>
            <person name="Miller A.N."/>
            <person name="Quandt A."/>
        </authorList>
    </citation>
    <scope>NUCLEOTIDE SEQUENCE</scope>
    <source>
        <strain evidence="2">GBOQ0MN5Z8</strain>
    </source>
</reference>
<comment type="caution">
    <text evidence="2">The sequence shown here is derived from an EMBL/GenBank/DDBJ whole genome shotgun (WGS) entry which is preliminary data.</text>
</comment>
<dbReference type="AlphaFoldDB" id="A0A9P8IBK1"/>
<dbReference type="Proteomes" id="UP000698800">
    <property type="component" value="Unassembled WGS sequence"/>
</dbReference>
<feature type="compositionally biased region" description="Pro residues" evidence="1">
    <location>
        <begin position="108"/>
        <end position="133"/>
    </location>
</feature>
<dbReference type="EMBL" id="JAGHQL010000016">
    <property type="protein sequence ID" value="KAH0544580.1"/>
    <property type="molecule type" value="Genomic_DNA"/>
</dbReference>
<proteinExistence type="predicted"/>
<feature type="compositionally biased region" description="Polar residues" evidence="1">
    <location>
        <begin position="52"/>
        <end position="61"/>
    </location>
</feature>
<evidence type="ECO:0000313" key="2">
    <source>
        <dbReference type="EMBL" id="KAH0544580.1"/>
    </source>
</evidence>
<feature type="compositionally biased region" description="Basic residues" evidence="1">
    <location>
        <begin position="36"/>
        <end position="45"/>
    </location>
</feature>
<feature type="compositionally biased region" description="Low complexity" evidence="1">
    <location>
        <begin position="62"/>
        <end position="81"/>
    </location>
</feature>
<feature type="region of interest" description="Disordered" evidence="1">
    <location>
        <begin position="25"/>
        <end position="133"/>
    </location>
</feature>
<keyword evidence="3" id="KW-1185">Reference proteome</keyword>